<evidence type="ECO:0000313" key="1">
    <source>
        <dbReference type="EMBL" id="CAG8568368.1"/>
    </source>
</evidence>
<reference evidence="1" key="1">
    <citation type="submission" date="2021-06" db="EMBL/GenBank/DDBJ databases">
        <authorList>
            <person name="Kallberg Y."/>
            <person name="Tangrot J."/>
            <person name="Rosling A."/>
        </authorList>
    </citation>
    <scope>NUCLEOTIDE SEQUENCE</scope>
    <source>
        <strain evidence="1">28 12/20/2015</strain>
    </source>
</reference>
<evidence type="ECO:0000313" key="2">
    <source>
        <dbReference type="Proteomes" id="UP000789366"/>
    </source>
</evidence>
<gene>
    <name evidence="1" type="ORF">SPELUC_LOCUS5892</name>
</gene>
<dbReference type="EMBL" id="CAJVPW010006391">
    <property type="protein sequence ID" value="CAG8568368.1"/>
    <property type="molecule type" value="Genomic_DNA"/>
</dbReference>
<accession>A0ACA9M5C1</accession>
<dbReference type="Proteomes" id="UP000789366">
    <property type="component" value="Unassembled WGS sequence"/>
</dbReference>
<name>A0ACA9M5C1_9GLOM</name>
<proteinExistence type="predicted"/>
<comment type="caution">
    <text evidence="1">The sequence shown here is derived from an EMBL/GenBank/DDBJ whole genome shotgun (WGS) entry which is preliminary data.</text>
</comment>
<keyword evidence="2" id="KW-1185">Reference proteome</keyword>
<sequence>MSVPIPSPSHEKIKENTTDEFNIEVASESKNEHVINDAPKQNGEQDHELTTDWQEKYSKNLSPKQLALYNESKDKSNFLKGILDERIRWKFKINAFVTILSVSGTIAIDFVARFFPKDDNTNLFILILNCFVFGIQAFTVILAATNEDLFSSKTYGRAIIVFAPIIIGVVLATFLGIFILPPTITISWIAVGVLGSNLFLQAVEHSIWWE</sequence>
<protein>
    <submittedName>
        <fullName evidence="1">18233_t:CDS:1</fullName>
    </submittedName>
</protein>
<organism evidence="1 2">
    <name type="scientific">Cetraspora pellucida</name>
    <dbReference type="NCBI Taxonomy" id="1433469"/>
    <lineage>
        <taxon>Eukaryota</taxon>
        <taxon>Fungi</taxon>
        <taxon>Fungi incertae sedis</taxon>
        <taxon>Mucoromycota</taxon>
        <taxon>Glomeromycotina</taxon>
        <taxon>Glomeromycetes</taxon>
        <taxon>Diversisporales</taxon>
        <taxon>Gigasporaceae</taxon>
        <taxon>Cetraspora</taxon>
    </lineage>
</organism>